<dbReference type="Proteomes" id="UP001214441">
    <property type="component" value="Unassembled WGS sequence"/>
</dbReference>
<proteinExistence type="predicted"/>
<dbReference type="InterPro" id="IPR051128">
    <property type="entry name" value="EgtD_Methyltrsf_superfamily"/>
</dbReference>
<accession>A0ABT7A275</accession>
<dbReference type="PANTHER" id="PTHR43397">
    <property type="entry name" value="ERGOTHIONEINE BIOSYNTHESIS PROTEIN 1"/>
    <property type="match status" value="1"/>
</dbReference>
<keyword evidence="2" id="KW-0808">Transferase</keyword>
<evidence type="ECO:0000313" key="4">
    <source>
        <dbReference type="EMBL" id="MDJ1135440.1"/>
    </source>
</evidence>
<evidence type="ECO:0000256" key="2">
    <source>
        <dbReference type="ARBA" id="ARBA00022679"/>
    </source>
</evidence>
<dbReference type="Gene3D" id="3.40.50.150">
    <property type="entry name" value="Vaccinia Virus protein VP39"/>
    <property type="match status" value="1"/>
</dbReference>
<reference evidence="4 5" key="1">
    <citation type="submission" date="2023-05" db="EMBL/GenBank/DDBJ databases">
        <title>Streptantibioticus silvisoli sp. nov., acidotolerant actinomycetes 1 from pine litter.</title>
        <authorList>
            <person name="Swiecimska M."/>
            <person name="Golinska P."/>
            <person name="Sangal V."/>
            <person name="Wachnowicz B."/>
            <person name="Goodfellow M."/>
        </authorList>
    </citation>
    <scope>NUCLEOTIDE SEQUENCE [LARGE SCALE GENOMIC DNA]</scope>
    <source>
        <strain evidence="4 5">DSM 42109</strain>
    </source>
</reference>
<evidence type="ECO:0000313" key="5">
    <source>
        <dbReference type="Proteomes" id="UP001214441"/>
    </source>
</evidence>
<evidence type="ECO:0000259" key="3">
    <source>
        <dbReference type="Pfam" id="PF10017"/>
    </source>
</evidence>
<keyword evidence="5" id="KW-1185">Reference proteome</keyword>
<comment type="caution">
    <text evidence="4">The sequence shown here is derived from an EMBL/GenBank/DDBJ whole genome shotgun (WGS) entry which is preliminary data.</text>
</comment>
<dbReference type="PANTHER" id="PTHR43397:SF1">
    <property type="entry name" value="ERGOTHIONEINE BIOSYNTHESIS PROTEIN 1"/>
    <property type="match status" value="1"/>
</dbReference>
<dbReference type="EMBL" id="JANCPR020000029">
    <property type="protein sequence ID" value="MDJ1135440.1"/>
    <property type="molecule type" value="Genomic_DNA"/>
</dbReference>
<feature type="domain" description="Histidine-specific methyltransferase SAM-dependent" evidence="3">
    <location>
        <begin position="20"/>
        <end position="325"/>
    </location>
</feature>
<dbReference type="InterPro" id="IPR017804">
    <property type="entry name" value="MeTrfase_EgtD-like"/>
</dbReference>
<organism evidence="4 5">
    <name type="scientific">Streptomyces iconiensis</name>
    <dbReference type="NCBI Taxonomy" id="1384038"/>
    <lineage>
        <taxon>Bacteria</taxon>
        <taxon>Bacillati</taxon>
        <taxon>Actinomycetota</taxon>
        <taxon>Actinomycetes</taxon>
        <taxon>Kitasatosporales</taxon>
        <taxon>Streptomycetaceae</taxon>
        <taxon>Streptomyces</taxon>
    </lineage>
</organism>
<sequence>MSAIRGLIDVRVDDATSGIRDLIAGLSKTPRVIPTVYGYDERGSEIYAQICDLKTYYPYHAEWALLTRNIDSICDQAGTREIVELGCGTATKTELLLSRMAINSQAPLRYVPIDVSEEMLRRTSVRLADSIESLEIHPIAGDYHSGLSIVGQRPEASRLFLFMGSSLGNMSEEKRRELLGDIRSAGRRGDLMAIGVDFDKSRSTLENAYNDPPEYDLWHNFLTNRLTCLNRTFDGNFDPSAFDSRLTYNTDACRMEAQIWPRVDVEFRLDGLDLQGVIKANERVTVDTSHKFKPDELNELLSSTGMRIMASYDESAVKYSLLLLEMM</sequence>
<name>A0ABT7A275_9ACTN</name>
<protein>
    <submittedName>
        <fullName evidence="4">L-histidine N(Alpha)-methyltransferase</fullName>
    </submittedName>
</protein>
<keyword evidence="1" id="KW-0489">Methyltransferase</keyword>
<gene>
    <name evidence="4" type="ORF">NMN56_026455</name>
</gene>
<evidence type="ECO:0000256" key="1">
    <source>
        <dbReference type="ARBA" id="ARBA00022603"/>
    </source>
</evidence>
<dbReference type="PIRSF" id="PIRSF018005">
    <property type="entry name" value="UCP018005"/>
    <property type="match status" value="1"/>
</dbReference>
<dbReference type="Pfam" id="PF10017">
    <property type="entry name" value="Methyltransf_33"/>
    <property type="match status" value="1"/>
</dbReference>
<dbReference type="InterPro" id="IPR019257">
    <property type="entry name" value="MeTrfase_dom"/>
</dbReference>
<dbReference type="SUPFAM" id="SSF53335">
    <property type="entry name" value="S-adenosyl-L-methionine-dependent methyltransferases"/>
    <property type="match status" value="1"/>
</dbReference>
<dbReference type="InterPro" id="IPR029063">
    <property type="entry name" value="SAM-dependent_MTases_sf"/>
</dbReference>
<dbReference type="RefSeq" id="WP_274043169.1">
    <property type="nucleotide sequence ID" value="NZ_JANCPR020000029.1"/>
</dbReference>